<sequence>MAPTIAQLVASLISLSPGLSSVALGRKSLPARPGRERNALAANAPVAVSLPARPN</sequence>
<dbReference type="EMBL" id="FZQA01000002">
    <property type="protein sequence ID" value="SNT72130.1"/>
    <property type="molecule type" value="Genomic_DNA"/>
</dbReference>
<name>A0A239PPS7_9PROT</name>
<evidence type="ECO:0000313" key="2">
    <source>
        <dbReference type="Proteomes" id="UP000198346"/>
    </source>
</evidence>
<proteinExistence type="predicted"/>
<dbReference type="Proteomes" id="UP000198346">
    <property type="component" value="Unassembled WGS sequence"/>
</dbReference>
<organism evidence="1 2">
    <name type="scientific">Amphiplicatus metriothermophilus</name>
    <dbReference type="NCBI Taxonomy" id="1519374"/>
    <lineage>
        <taxon>Bacteria</taxon>
        <taxon>Pseudomonadati</taxon>
        <taxon>Pseudomonadota</taxon>
        <taxon>Alphaproteobacteria</taxon>
        <taxon>Parvularculales</taxon>
        <taxon>Parvularculaceae</taxon>
        <taxon>Amphiplicatus</taxon>
    </lineage>
</organism>
<keyword evidence="2" id="KW-1185">Reference proteome</keyword>
<accession>A0A239PPS7</accession>
<gene>
    <name evidence="1" type="ORF">SAMN06297382_1163</name>
</gene>
<evidence type="ECO:0000313" key="1">
    <source>
        <dbReference type="EMBL" id="SNT72130.1"/>
    </source>
</evidence>
<reference evidence="1 2" key="1">
    <citation type="submission" date="2017-07" db="EMBL/GenBank/DDBJ databases">
        <authorList>
            <person name="Sun Z.S."/>
            <person name="Albrecht U."/>
            <person name="Echele G."/>
            <person name="Lee C.C."/>
        </authorList>
    </citation>
    <scope>NUCLEOTIDE SEQUENCE [LARGE SCALE GENOMIC DNA]</scope>
    <source>
        <strain evidence="1 2">CGMCC 1.12710</strain>
    </source>
</reference>
<dbReference type="AlphaFoldDB" id="A0A239PPS7"/>
<protein>
    <submittedName>
        <fullName evidence="1">Uncharacterized protein</fullName>
    </submittedName>
</protein>